<dbReference type="PANTHER" id="PTHR45023">
    <property type="match status" value="1"/>
</dbReference>
<evidence type="ECO:0000256" key="1">
    <source>
        <dbReference type="SAM" id="MobiDB-lite"/>
    </source>
</evidence>
<feature type="compositionally biased region" description="Polar residues" evidence="1">
    <location>
        <begin position="85"/>
        <end position="98"/>
    </location>
</feature>
<gene>
    <name evidence="3" type="ORF">F2Q68_00004083</name>
</gene>
<dbReference type="EMBL" id="QGKW02001660">
    <property type="protein sequence ID" value="KAF2582542.1"/>
    <property type="molecule type" value="Genomic_DNA"/>
</dbReference>
<organism evidence="3 4">
    <name type="scientific">Brassica cretica</name>
    <name type="common">Mustard</name>
    <dbReference type="NCBI Taxonomy" id="69181"/>
    <lineage>
        <taxon>Eukaryota</taxon>
        <taxon>Viridiplantae</taxon>
        <taxon>Streptophyta</taxon>
        <taxon>Embryophyta</taxon>
        <taxon>Tracheophyta</taxon>
        <taxon>Spermatophyta</taxon>
        <taxon>Magnoliopsida</taxon>
        <taxon>eudicotyledons</taxon>
        <taxon>Gunneridae</taxon>
        <taxon>Pentapetalae</taxon>
        <taxon>rosids</taxon>
        <taxon>malvids</taxon>
        <taxon>Brassicales</taxon>
        <taxon>Brassicaceae</taxon>
        <taxon>Brassiceae</taxon>
        <taxon>Brassica</taxon>
    </lineage>
</organism>
<feature type="region of interest" description="Disordered" evidence="1">
    <location>
        <begin position="79"/>
        <end position="120"/>
    </location>
</feature>
<proteinExistence type="predicted"/>
<comment type="caution">
    <text evidence="3">The sequence shown here is derived from an EMBL/GenBank/DDBJ whole genome shotgun (WGS) entry which is preliminary data.</text>
</comment>
<dbReference type="Pfam" id="PF14303">
    <property type="entry name" value="NAM-associated"/>
    <property type="match status" value="1"/>
</dbReference>
<dbReference type="Proteomes" id="UP000712281">
    <property type="component" value="Unassembled WGS sequence"/>
</dbReference>
<reference evidence="3" key="1">
    <citation type="submission" date="2019-12" db="EMBL/GenBank/DDBJ databases">
        <title>Genome sequencing and annotation of Brassica cretica.</title>
        <authorList>
            <person name="Studholme D.J."/>
            <person name="Sarris P.F."/>
        </authorList>
    </citation>
    <scope>NUCLEOTIDE SEQUENCE</scope>
    <source>
        <strain evidence="3">PFS-001/15</strain>
        <tissue evidence="3">Leaf</tissue>
    </source>
</reference>
<dbReference type="AlphaFoldDB" id="A0A8S9JLZ2"/>
<dbReference type="PANTHER" id="PTHR45023:SF4">
    <property type="entry name" value="GLYCINE-RICH PROTEIN-RELATED"/>
    <property type="match status" value="1"/>
</dbReference>
<evidence type="ECO:0000313" key="4">
    <source>
        <dbReference type="Proteomes" id="UP000712281"/>
    </source>
</evidence>
<dbReference type="InterPro" id="IPR029466">
    <property type="entry name" value="NAM-associated_C"/>
</dbReference>
<feature type="domain" description="No apical meristem-associated C-terminal" evidence="2">
    <location>
        <begin position="50"/>
        <end position="146"/>
    </location>
</feature>
<accession>A0A8S9JLZ2</accession>
<sequence>MHCKQWWHKINDFVCKFCGAYEAAAREKLQAKMRMIFSNKLTLSFSTTIKKFTLEHAWNELRHDQKWCDLSTKRTSKKRKCKDGAQSSTSQATDNNTGEAVEGTDRPPSVKAAKRRGKKPMEEGKGLCEFELMWSIKQEDLSKKERLSKIGLLDRLLAKTEPLPEYEEALKKALITELFST</sequence>
<evidence type="ECO:0000313" key="3">
    <source>
        <dbReference type="EMBL" id="KAF2582542.1"/>
    </source>
</evidence>
<evidence type="ECO:0000259" key="2">
    <source>
        <dbReference type="Pfam" id="PF14303"/>
    </source>
</evidence>
<name>A0A8S9JLZ2_BRACR</name>
<protein>
    <recommendedName>
        <fullName evidence="2">No apical meristem-associated C-terminal domain-containing protein</fullName>
    </recommendedName>
</protein>